<dbReference type="AlphaFoldDB" id="A0A1Y6ETZ8"/>
<proteinExistence type="predicted"/>
<dbReference type="EMBL" id="FXWK01000001">
    <property type="protein sequence ID" value="SMQ65766.1"/>
    <property type="molecule type" value="Genomic_DNA"/>
</dbReference>
<keyword evidence="2" id="KW-1185">Reference proteome</keyword>
<organism evidence="1 2">
    <name type="scientific">Devosia lucknowensis</name>
    <dbReference type="NCBI Taxonomy" id="1096929"/>
    <lineage>
        <taxon>Bacteria</taxon>
        <taxon>Pseudomonadati</taxon>
        <taxon>Pseudomonadota</taxon>
        <taxon>Alphaproteobacteria</taxon>
        <taxon>Hyphomicrobiales</taxon>
        <taxon>Devosiaceae</taxon>
        <taxon>Devosia</taxon>
    </lineage>
</organism>
<evidence type="ECO:0000313" key="2">
    <source>
        <dbReference type="Proteomes" id="UP000194474"/>
    </source>
</evidence>
<dbReference type="RefSeq" id="WP_140048902.1">
    <property type="nucleotide sequence ID" value="NZ_FXWK01000001.1"/>
</dbReference>
<accession>A0A1Y6ETZ8</accession>
<gene>
    <name evidence="1" type="ORF">SAMN06295905_1311</name>
</gene>
<evidence type="ECO:0000313" key="1">
    <source>
        <dbReference type="EMBL" id="SMQ65766.1"/>
    </source>
</evidence>
<dbReference type="OrthoDB" id="7965340at2"/>
<name>A0A1Y6ETZ8_9HYPH</name>
<protein>
    <submittedName>
        <fullName evidence="1">Uncharacterized protein</fullName>
    </submittedName>
</protein>
<dbReference type="Proteomes" id="UP000194474">
    <property type="component" value="Unassembled WGS sequence"/>
</dbReference>
<sequence length="179" mass="19864">MIIETLHDIKAQGHVLWALCRHPTCRARQAVDLDRLIQTIGPAQTLVPDRSEAHFTDRMRCPACKRRGMNLWIDPQPAKLKVHAPAKPSVEPNYRVVDGGDTYPYSLDKTVATADNLMVARGAYVAAALFHPKRRIVLRQGAFVIENSKEGQPPKPMTAEDFKAMIDAEMGLAGVPTEN</sequence>
<reference evidence="2" key="1">
    <citation type="submission" date="2017-04" db="EMBL/GenBank/DDBJ databases">
        <authorList>
            <person name="Varghese N."/>
            <person name="Submissions S."/>
        </authorList>
    </citation>
    <scope>NUCLEOTIDE SEQUENCE [LARGE SCALE GENOMIC DNA]</scope>
</reference>